<evidence type="ECO:0000256" key="2">
    <source>
        <dbReference type="ARBA" id="ARBA00022723"/>
    </source>
</evidence>
<gene>
    <name evidence="6" type="ORF">HME7025_01071</name>
</gene>
<organism evidence="6 7">
    <name type="scientific">Aquirufa nivalisilvae</name>
    <dbReference type="NCBI Taxonomy" id="2516557"/>
    <lineage>
        <taxon>Bacteria</taxon>
        <taxon>Pseudomonadati</taxon>
        <taxon>Bacteroidota</taxon>
        <taxon>Cytophagia</taxon>
        <taxon>Cytophagales</taxon>
        <taxon>Flectobacillaceae</taxon>
        <taxon>Aquirufa</taxon>
    </lineage>
</organism>
<dbReference type="Proteomes" id="UP000245468">
    <property type="component" value="Chromosome"/>
</dbReference>
<keyword evidence="7" id="KW-1185">Reference proteome</keyword>
<dbReference type="GO" id="GO:0009055">
    <property type="term" value="F:electron transfer activity"/>
    <property type="evidence" value="ECO:0007669"/>
    <property type="project" value="InterPro"/>
</dbReference>
<feature type="domain" description="Cytochrome c" evidence="5">
    <location>
        <begin position="760"/>
        <end position="899"/>
    </location>
</feature>
<dbReference type="Gene3D" id="2.120.10.30">
    <property type="entry name" value="TolB, C-terminal domain"/>
    <property type="match status" value="1"/>
</dbReference>
<dbReference type="PROSITE" id="PS51007">
    <property type="entry name" value="CYTC"/>
    <property type="match status" value="1"/>
</dbReference>
<keyword evidence="3 4" id="KW-0408">Iron</keyword>
<dbReference type="PANTHER" id="PTHR33546">
    <property type="entry name" value="LARGE, MULTIFUNCTIONAL SECRETED PROTEIN-RELATED"/>
    <property type="match status" value="1"/>
</dbReference>
<dbReference type="InterPro" id="IPR011041">
    <property type="entry name" value="Quinoprot_gluc/sorb_DH_b-prop"/>
</dbReference>
<dbReference type="InterPro" id="IPR013427">
    <property type="entry name" value="Haem-bd_dom_put"/>
</dbReference>
<evidence type="ECO:0000256" key="4">
    <source>
        <dbReference type="PROSITE-ProRule" id="PRU00433"/>
    </source>
</evidence>
<evidence type="ECO:0000259" key="5">
    <source>
        <dbReference type="PROSITE" id="PS51007"/>
    </source>
</evidence>
<dbReference type="EMBL" id="CP029346">
    <property type="protein sequence ID" value="AWL08935.1"/>
    <property type="molecule type" value="Genomic_DNA"/>
</dbReference>
<dbReference type="SUPFAM" id="SSF46626">
    <property type="entry name" value="Cytochrome c"/>
    <property type="match status" value="1"/>
</dbReference>
<dbReference type="SUPFAM" id="SSF50952">
    <property type="entry name" value="Soluble quinoprotein glucose dehydrogenase"/>
    <property type="match status" value="1"/>
</dbReference>
<dbReference type="NCBIfam" id="TIGR02603">
    <property type="entry name" value="CxxCH_TIGR02603"/>
    <property type="match status" value="1"/>
</dbReference>
<sequence length="912" mass="100551">MKMRPLVKLGMVFAAVIALGSFGYNSLHKVQPALAEGANPKIDKIRLQPGFKVEHLFSPSDAKIGSWVAMCFDDKGRMIASDQYGGLFRLTIPAIGSKDNTPKIEKLKFGKGVDTLGIGNAHGLLYAFNSLYVMVNARVAPVNPPAAQPGRNPNFAPSYAPRGSGLYRVQDLDGDDQFDKITLMKEFKGEGEHGPHSIILSPDKKSIYLINGNHTDVPPMDAYRLPKNWHEDNLFPLIKDPRGHANDRYAPGGYVVNIDPDGKKWELISAGYRNAFDIAFNEVGDLFAYDADMEWDFGLPWYRPTRINHVTSGSEHGWRTGNSKWSPSLPDNLPPVLNIGQGSPTSLLSLRDAKFPAKYKKSLLAFDWTFGIAHLIKLKPQGSTYTADREEFLSGIPLPLTDGQIGPDGALYFLIGGRRLESDLYRVYYTGPEEANTKPVVSQITPLNELRRKLEVFHNGPNPAAVATVWPHLNSPDRFVRYAARIALEHNPADSWKDKALNEKDPVAAINALIGLIRMDKPENKNAINAALLKIDNKGFNEALQIDYIRAFELNILRNGMPDASQSAAIVAKFDALYPAKQMNLTRSLSRILVTLEAPNIIPRTLKLLETKDTASVAAYRVETATSSADLIMRNPQYGTDIARMLEKIPPAQQTYLATMLSAAKNNWTPELHDRYFSWFRKGFEYQGGRSYVGFIDRARKLALKNVAESQRAKYDKMSGADLLTANGNDLVKVNAPKGPGRNWKVDDAVALLDAPLTNRDFQNGKSMFAATTCRNCHAVGSDGGGNVGPDLTNLGTRFSKKDILESIIDPNKTVSDQYAASQLMLRNGTSVVGRITNQDKVAFYVSQNPYAPDQVEKVLKKNVTSVKYSGVSPMLAGLINSLNPEELKDLMAYLMSGGSEANAMFAKPAAK</sequence>
<dbReference type="KEGG" id="psez:HME7025_01071"/>
<dbReference type="Gene3D" id="1.10.760.10">
    <property type="entry name" value="Cytochrome c-like domain"/>
    <property type="match status" value="1"/>
</dbReference>
<protein>
    <recommendedName>
        <fullName evidence="5">Cytochrome c domain-containing protein</fullName>
    </recommendedName>
</protein>
<dbReference type="GO" id="GO:0020037">
    <property type="term" value="F:heme binding"/>
    <property type="evidence" value="ECO:0007669"/>
    <property type="project" value="InterPro"/>
</dbReference>
<dbReference type="GO" id="GO:0046872">
    <property type="term" value="F:metal ion binding"/>
    <property type="evidence" value="ECO:0007669"/>
    <property type="project" value="UniProtKB-KW"/>
</dbReference>
<dbReference type="RefSeq" id="WP_226998285.1">
    <property type="nucleotide sequence ID" value="NZ_CP029346.1"/>
</dbReference>
<dbReference type="PANTHER" id="PTHR33546:SF1">
    <property type="entry name" value="LARGE, MULTIFUNCTIONAL SECRETED PROTEIN"/>
    <property type="match status" value="1"/>
</dbReference>
<dbReference type="InterPro" id="IPR009056">
    <property type="entry name" value="Cyt_c-like_dom"/>
</dbReference>
<dbReference type="AlphaFoldDB" id="A0A2S2DU80"/>
<dbReference type="InterPro" id="IPR036909">
    <property type="entry name" value="Cyt_c-like_dom_sf"/>
</dbReference>
<proteinExistence type="predicted"/>
<evidence type="ECO:0000313" key="7">
    <source>
        <dbReference type="Proteomes" id="UP000245468"/>
    </source>
</evidence>
<keyword evidence="2 4" id="KW-0479">Metal-binding</keyword>
<dbReference type="InterPro" id="IPR011042">
    <property type="entry name" value="6-blade_b-propeller_TolB-like"/>
</dbReference>
<evidence type="ECO:0000256" key="3">
    <source>
        <dbReference type="ARBA" id="ARBA00023004"/>
    </source>
</evidence>
<evidence type="ECO:0000313" key="6">
    <source>
        <dbReference type="EMBL" id="AWL08935.1"/>
    </source>
</evidence>
<evidence type="ECO:0000256" key="1">
    <source>
        <dbReference type="ARBA" id="ARBA00022617"/>
    </source>
</evidence>
<reference evidence="7" key="1">
    <citation type="submission" date="2018-05" db="EMBL/GenBank/DDBJ databases">
        <title>Pseudarcicella sp. HME7025 Genome sequencing and assembly.</title>
        <authorList>
            <person name="Kim H."/>
            <person name="Kang H."/>
            <person name="Joh K."/>
        </authorList>
    </citation>
    <scope>NUCLEOTIDE SEQUENCE [LARGE SCALE GENOMIC DNA]</scope>
    <source>
        <strain evidence="7">HME7025</strain>
    </source>
</reference>
<keyword evidence="1 4" id="KW-0349">Heme</keyword>
<name>A0A2S2DU80_9BACT</name>
<accession>A0A2S2DU80</accession>